<dbReference type="Proteomes" id="UP000236736">
    <property type="component" value="Unassembled WGS sequence"/>
</dbReference>
<protein>
    <recommendedName>
        <fullName evidence="2">Protein argonaute</fullName>
    </recommendedName>
</protein>
<dbReference type="EMBL" id="FNVR01000023">
    <property type="protein sequence ID" value="SEG30362.1"/>
    <property type="molecule type" value="Genomic_DNA"/>
</dbReference>
<dbReference type="Gene3D" id="3.40.50.2300">
    <property type="match status" value="1"/>
</dbReference>
<dbReference type="InterPro" id="IPR012337">
    <property type="entry name" value="RNaseH-like_sf"/>
</dbReference>
<dbReference type="AlphaFoldDB" id="A0A1H5Z292"/>
<dbReference type="Gene3D" id="3.30.420.10">
    <property type="entry name" value="Ribonuclease H-like superfamily/Ribonuclease H"/>
    <property type="match status" value="1"/>
</dbReference>
<dbReference type="RefSeq" id="WP_103925908.1">
    <property type="nucleotide sequence ID" value="NZ_FNVR01000023.1"/>
</dbReference>
<dbReference type="GO" id="GO:0003676">
    <property type="term" value="F:nucleic acid binding"/>
    <property type="evidence" value="ECO:0007669"/>
    <property type="project" value="InterPro"/>
</dbReference>
<dbReference type="OrthoDB" id="1388275at2"/>
<dbReference type="SUPFAM" id="SSF53098">
    <property type="entry name" value="Ribonuclease H-like"/>
    <property type="match status" value="1"/>
</dbReference>
<organism evidence="4 5">
    <name type="scientific">Algoriphagus boritolerans DSM 17298 = JCM 18970</name>
    <dbReference type="NCBI Taxonomy" id="1120964"/>
    <lineage>
        <taxon>Bacteria</taxon>
        <taxon>Pseudomonadati</taxon>
        <taxon>Bacteroidota</taxon>
        <taxon>Cytophagia</taxon>
        <taxon>Cytophagales</taxon>
        <taxon>Cyclobacteriaceae</taxon>
        <taxon>Algoriphagus</taxon>
    </lineage>
</organism>
<dbReference type="InterPro" id="IPR036397">
    <property type="entry name" value="RNaseH_sf"/>
</dbReference>
<proteinExistence type="inferred from homology"/>
<feature type="domain" description="Piwi" evidence="3">
    <location>
        <begin position="637"/>
        <end position="678"/>
    </location>
</feature>
<dbReference type="PROSITE" id="PS50822">
    <property type="entry name" value="PIWI"/>
    <property type="match status" value="1"/>
</dbReference>
<keyword evidence="5" id="KW-1185">Reference proteome</keyword>
<evidence type="ECO:0000256" key="2">
    <source>
        <dbReference type="ARBA" id="ARBA00035032"/>
    </source>
</evidence>
<evidence type="ECO:0000313" key="4">
    <source>
        <dbReference type="EMBL" id="SEG30362.1"/>
    </source>
</evidence>
<comment type="similarity">
    <text evidence="1">Belongs to the argonaute family. Long pAgo subfamily.</text>
</comment>
<sequence>MQQELLLNIIPFNPPAGKQTFAFYRQKQPGFYPVFKGDLQGLLDDKLSALELLELEKLYTDFQPPREGAILLDIDLSVSTRFANHYYRYLIRKHFEGIADIMHQDFTSETEVWFHSPEKSTAKYKVYNQFTLKVQYGRVTDKPELVLSYDGTTKVFAKPVSEIYNFNTNLYNWVVCNGVIYKWKFRPQEVINQPQNCYPILSNELKPHLEIAFDVPDLKNRYPKYLNILHDFYTKYLNTPAFRKIIPITEEGFYRPQVEQYRVISSSSNDLLYAGGRTGKEPKKDFKSKGPYQLPQKPSNFKFFFIYQKADKATAVTELYRYLHSGWKDDRFPFPKMQDYIKVPFELDITKNVEFESVENAVADVRNAVKNADWLPDTQYMALFVNPVPKLEKDETRKNIYYKIKEILLYEGVLSQVIKSEHLYKNGKPNSYFNTFLPHIEIAMLAKLGGVPWRLNRPTNNELIVGVGAFYSVTRKSRFVGSAFCFNNEGIFKGFDCFKGDDTISLAGSIREAVAKFIAVNYTASRLVIHFYKDIGKKELEPNLRTLHTLGLNIPVIVVTINKTESKELLGFDVSDAENLMPYSGTIVKVGKSEYLLFNNTRYDATSKPAQKEYHFPVKIALSSTVEGMLDDMNLVEQLIDQVYQFSRMYWKSTNQRSLPVTIKYPEMVAEIYPYFQHDKLPDFGKESLWFL</sequence>
<evidence type="ECO:0000313" key="5">
    <source>
        <dbReference type="Proteomes" id="UP000236736"/>
    </source>
</evidence>
<reference evidence="5" key="1">
    <citation type="submission" date="2016-10" db="EMBL/GenBank/DDBJ databases">
        <authorList>
            <person name="Varghese N."/>
            <person name="Submissions S."/>
        </authorList>
    </citation>
    <scope>NUCLEOTIDE SEQUENCE [LARGE SCALE GENOMIC DNA]</scope>
    <source>
        <strain evidence="5">DSM 17298</strain>
    </source>
</reference>
<dbReference type="InterPro" id="IPR003165">
    <property type="entry name" value="Piwi"/>
</dbReference>
<evidence type="ECO:0000259" key="3">
    <source>
        <dbReference type="PROSITE" id="PS50822"/>
    </source>
</evidence>
<gene>
    <name evidence="4" type="ORF">SAMN03080598_03299</name>
</gene>
<dbReference type="Pfam" id="PF02171">
    <property type="entry name" value="Piwi"/>
    <property type="match status" value="1"/>
</dbReference>
<accession>A0A1H5Z292</accession>
<name>A0A1H5Z292_9BACT</name>
<dbReference type="SMART" id="SM00950">
    <property type="entry name" value="Piwi"/>
    <property type="match status" value="1"/>
</dbReference>
<evidence type="ECO:0000256" key="1">
    <source>
        <dbReference type="ARBA" id="ARBA00035012"/>
    </source>
</evidence>
<dbReference type="STRING" id="1120964.GCA_001313265_04416"/>